<sequence>MFDTFRDEGWNTYYGTKRYPPAHHVPHYIIGYYTIVIAMAFMIFVLSSRGREVVCLTGQEWSVAYVHSKGSYSPDIQDHLQARIGLHVGLKSVNITFIGTYHSSYISITKAADHNTTELYGQIYYNEEYSFRGATDLELGLKSALKRGLPYSMLYILEYFEVDAGGLRWSRILRTAGHFAYILLWSAFVLWIVSQMLVSFVVSRGLLLNLSSGVCMIAAVFIYHGIHPSIPLAIPFPDGFLQLHYGWCFWLVCGSGIFTVFYSVIMLLVYFREPEWTMDLLLSDIAEVDNYQNSDQGVLQIMTPYNERRVKVEREKSYFVNDGYSDDECKVNLEKGCIAGKGRRDSDSDVLIEMDYREAIKQDTVQQPFGSTTNHAHAGGRCPQLMGVKPIPEIPPDYSSAEEETPICGATVRRAVGEAKQGAWPATGAPPLHDQPVALASEKAAL</sequence>
<evidence type="ECO:0000256" key="3">
    <source>
        <dbReference type="ARBA" id="ARBA00022692"/>
    </source>
</evidence>
<comment type="similarity">
    <text evidence="2">Belongs to the DUOXA family.</text>
</comment>
<evidence type="ECO:0000256" key="2">
    <source>
        <dbReference type="ARBA" id="ARBA00009816"/>
    </source>
</evidence>
<evidence type="ECO:0000256" key="7">
    <source>
        <dbReference type="SAM" id="Phobius"/>
    </source>
</evidence>
<keyword evidence="9" id="KW-1185">Reference proteome</keyword>
<evidence type="ECO:0000256" key="6">
    <source>
        <dbReference type="ARBA" id="ARBA00023180"/>
    </source>
</evidence>
<evidence type="ECO:0000256" key="4">
    <source>
        <dbReference type="ARBA" id="ARBA00022989"/>
    </source>
</evidence>
<protein>
    <recommendedName>
        <fullName evidence="10">Dual oxidase maturation factor 1-like</fullName>
    </recommendedName>
</protein>
<organism evidence="8 9">
    <name type="scientific">Paralvinella palmiformis</name>
    <dbReference type="NCBI Taxonomy" id="53620"/>
    <lineage>
        <taxon>Eukaryota</taxon>
        <taxon>Metazoa</taxon>
        <taxon>Spiralia</taxon>
        <taxon>Lophotrochozoa</taxon>
        <taxon>Annelida</taxon>
        <taxon>Polychaeta</taxon>
        <taxon>Sedentaria</taxon>
        <taxon>Canalipalpata</taxon>
        <taxon>Terebellida</taxon>
        <taxon>Terebelliformia</taxon>
        <taxon>Alvinellidae</taxon>
        <taxon>Paralvinella</taxon>
    </lineage>
</organism>
<keyword evidence="5 7" id="KW-0472">Membrane</keyword>
<gene>
    <name evidence="8" type="ORF">LSH36_726g01000</name>
</gene>
<keyword evidence="4 7" id="KW-1133">Transmembrane helix</keyword>
<accession>A0AAD9MUZ8</accession>
<dbReference type="PANTHER" id="PTHR31158">
    <property type="entry name" value="DUAL OXIDASE 2"/>
    <property type="match status" value="1"/>
</dbReference>
<proteinExistence type="inferred from homology"/>
<keyword evidence="6" id="KW-0325">Glycoprotein</keyword>
<name>A0AAD9MUZ8_9ANNE</name>
<dbReference type="InterPro" id="IPR018469">
    <property type="entry name" value="Dual_oxidase_maturation_fac"/>
</dbReference>
<dbReference type="PANTHER" id="PTHR31158:SF1">
    <property type="entry name" value="DOXA1 FACTOR-RELATED"/>
    <property type="match status" value="1"/>
</dbReference>
<comment type="subcellular location">
    <subcellularLocation>
        <location evidence="1">Membrane</location>
        <topology evidence="1">Multi-pass membrane protein</topology>
    </subcellularLocation>
</comment>
<feature type="transmembrane region" description="Helical" evidence="7">
    <location>
        <begin position="206"/>
        <end position="226"/>
    </location>
</feature>
<keyword evidence="3 7" id="KW-0812">Transmembrane</keyword>
<evidence type="ECO:0000313" key="8">
    <source>
        <dbReference type="EMBL" id="KAK2144836.1"/>
    </source>
</evidence>
<dbReference type="AlphaFoldDB" id="A0AAD9MUZ8"/>
<dbReference type="Pfam" id="PF10204">
    <property type="entry name" value="DuoxA"/>
    <property type="match status" value="1"/>
</dbReference>
<dbReference type="GO" id="GO:0005789">
    <property type="term" value="C:endoplasmic reticulum membrane"/>
    <property type="evidence" value="ECO:0007669"/>
    <property type="project" value="InterPro"/>
</dbReference>
<evidence type="ECO:0000256" key="5">
    <source>
        <dbReference type="ARBA" id="ARBA00023136"/>
    </source>
</evidence>
<evidence type="ECO:0000256" key="1">
    <source>
        <dbReference type="ARBA" id="ARBA00004141"/>
    </source>
</evidence>
<feature type="transmembrane region" description="Helical" evidence="7">
    <location>
        <begin position="25"/>
        <end position="46"/>
    </location>
</feature>
<dbReference type="GO" id="GO:0015031">
    <property type="term" value="P:protein transport"/>
    <property type="evidence" value="ECO:0007669"/>
    <property type="project" value="InterPro"/>
</dbReference>
<evidence type="ECO:0000313" key="9">
    <source>
        <dbReference type="Proteomes" id="UP001208570"/>
    </source>
</evidence>
<comment type="caution">
    <text evidence="8">The sequence shown here is derived from an EMBL/GenBank/DDBJ whole genome shotgun (WGS) entry which is preliminary data.</text>
</comment>
<dbReference type="EMBL" id="JAODUP010000726">
    <property type="protein sequence ID" value="KAK2144836.1"/>
    <property type="molecule type" value="Genomic_DNA"/>
</dbReference>
<feature type="transmembrane region" description="Helical" evidence="7">
    <location>
        <begin position="247"/>
        <end position="271"/>
    </location>
</feature>
<dbReference type="Proteomes" id="UP001208570">
    <property type="component" value="Unassembled WGS sequence"/>
</dbReference>
<reference evidence="8" key="1">
    <citation type="journal article" date="2023" name="Mol. Biol. Evol.">
        <title>Third-Generation Sequencing Reveals the Adaptive Role of the Epigenome in Three Deep-Sea Polychaetes.</title>
        <authorList>
            <person name="Perez M."/>
            <person name="Aroh O."/>
            <person name="Sun Y."/>
            <person name="Lan Y."/>
            <person name="Juniper S.K."/>
            <person name="Young C.R."/>
            <person name="Angers B."/>
            <person name="Qian P.Y."/>
        </authorList>
    </citation>
    <scope>NUCLEOTIDE SEQUENCE</scope>
    <source>
        <strain evidence="8">P08H-3</strain>
    </source>
</reference>
<evidence type="ECO:0008006" key="10">
    <source>
        <dbReference type="Google" id="ProtNLM"/>
    </source>
</evidence>
<feature type="transmembrane region" description="Helical" evidence="7">
    <location>
        <begin position="178"/>
        <end position="200"/>
    </location>
</feature>